<organism evidence="1 2">
    <name type="scientific">Serendipita vermifera MAFF 305830</name>
    <dbReference type="NCBI Taxonomy" id="933852"/>
    <lineage>
        <taxon>Eukaryota</taxon>
        <taxon>Fungi</taxon>
        <taxon>Dikarya</taxon>
        <taxon>Basidiomycota</taxon>
        <taxon>Agaricomycotina</taxon>
        <taxon>Agaricomycetes</taxon>
        <taxon>Sebacinales</taxon>
        <taxon>Serendipitaceae</taxon>
        <taxon>Serendipita</taxon>
    </lineage>
</organism>
<keyword evidence="2" id="KW-1185">Reference proteome</keyword>
<name>A0A0C3AKH9_SERVB</name>
<accession>A0A0C3AKH9</accession>
<dbReference type="EMBL" id="KN824425">
    <property type="protein sequence ID" value="KIM20539.1"/>
    <property type="molecule type" value="Genomic_DNA"/>
</dbReference>
<protein>
    <submittedName>
        <fullName evidence="1">Uncharacterized protein</fullName>
    </submittedName>
</protein>
<dbReference type="HOGENOM" id="CLU_3088763_0_0_1"/>
<reference evidence="1 2" key="1">
    <citation type="submission" date="2014-04" db="EMBL/GenBank/DDBJ databases">
        <authorList>
            <consortium name="DOE Joint Genome Institute"/>
            <person name="Kuo A."/>
            <person name="Zuccaro A."/>
            <person name="Kohler A."/>
            <person name="Nagy L.G."/>
            <person name="Floudas D."/>
            <person name="Copeland A."/>
            <person name="Barry K.W."/>
            <person name="Cichocki N."/>
            <person name="Veneault-Fourrey C."/>
            <person name="LaButti K."/>
            <person name="Lindquist E.A."/>
            <person name="Lipzen A."/>
            <person name="Lundell T."/>
            <person name="Morin E."/>
            <person name="Murat C."/>
            <person name="Sun H."/>
            <person name="Tunlid A."/>
            <person name="Henrissat B."/>
            <person name="Grigoriev I.V."/>
            <person name="Hibbett D.S."/>
            <person name="Martin F."/>
            <person name="Nordberg H.P."/>
            <person name="Cantor M.N."/>
            <person name="Hua S.X."/>
        </authorList>
    </citation>
    <scope>NUCLEOTIDE SEQUENCE [LARGE SCALE GENOMIC DNA]</scope>
    <source>
        <strain evidence="1 2">MAFF 305830</strain>
    </source>
</reference>
<dbReference type="AlphaFoldDB" id="A0A0C3AKH9"/>
<dbReference type="Proteomes" id="UP000054097">
    <property type="component" value="Unassembled WGS sequence"/>
</dbReference>
<gene>
    <name evidence="1" type="ORF">M408DRAFT_130843</name>
</gene>
<reference evidence="2" key="2">
    <citation type="submission" date="2015-01" db="EMBL/GenBank/DDBJ databases">
        <title>Evolutionary Origins and Diversification of the Mycorrhizal Mutualists.</title>
        <authorList>
            <consortium name="DOE Joint Genome Institute"/>
            <consortium name="Mycorrhizal Genomics Consortium"/>
            <person name="Kohler A."/>
            <person name="Kuo A."/>
            <person name="Nagy L.G."/>
            <person name="Floudas D."/>
            <person name="Copeland A."/>
            <person name="Barry K.W."/>
            <person name="Cichocki N."/>
            <person name="Veneault-Fourrey C."/>
            <person name="LaButti K."/>
            <person name="Lindquist E.A."/>
            <person name="Lipzen A."/>
            <person name="Lundell T."/>
            <person name="Morin E."/>
            <person name="Murat C."/>
            <person name="Riley R."/>
            <person name="Ohm R."/>
            <person name="Sun H."/>
            <person name="Tunlid A."/>
            <person name="Henrissat B."/>
            <person name="Grigoriev I.V."/>
            <person name="Hibbett D.S."/>
            <person name="Martin F."/>
        </authorList>
    </citation>
    <scope>NUCLEOTIDE SEQUENCE [LARGE SCALE GENOMIC DNA]</scope>
    <source>
        <strain evidence="2">MAFF 305830</strain>
    </source>
</reference>
<evidence type="ECO:0000313" key="2">
    <source>
        <dbReference type="Proteomes" id="UP000054097"/>
    </source>
</evidence>
<proteinExistence type="predicted"/>
<sequence>MQVLSRPFTLDDGASVRFRIPEIDVGDLVTMTNVNLSTSSPSSSLLMPRRFP</sequence>
<evidence type="ECO:0000313" key="1">
    <source>
        <dbReference type="EMBL" id="KIM20539.1"/>
    </source>
</evidence>